<dbReference type="VEuPathDB" id="VectorBase:GAUT020048"/>
<evidence type="ECO:0000313" key="2">
    <source>
        <dbReference type="EnsemblMetazoa" id="GAUT020048-PA"/>
    </source>
</evidence>
<evidence type="ECO:0000313" key="3">
    <source>
        <dbReference type="Proteomes" id="UP000078200"/>
    </source>
</evidence>
<keyword evidence="1" id="KW-0472">Membrane</keyword>
<name>A0A1A9UYR0_GLOAU</name>
<keyword evidence="1" id="KW-0812">Transmembrane</keyword>
<dbReference type="Proteomes" id="UP000078200">
    <property type="component" value="Unassembled WGS sequence"/>
</dbReference>
<dbReference type="EnsemblMetazoa" id="GAUT020048-RA">
    <property type="protein sequence ID" value="GAUT020048-PA"/>
    <property type="gene ID" value="GAUT020048"/>
</dbReference>
<sequence length="136" mass="15529">MFGLKWRASAQFVAFLVGLLANTNWCYFLYSNNLDIFKKRSLKPALHTNCLSKCHVEPTNPRIVNMPRSQIKIECLFECCRSFLGQAMKERSTIVPQACTHPHLIVEKVFKPSSLLLQDNEATVLPSAESVFRKIN</sequence>
<keyword evidence="1" id="KW-1133">Transmembrane helix</keyword>
<accession>A0A1A9UYR0</accession>
<keyword evidence="3" id="KW-1185">Reference proteome</keyword>
<feature type="transmembrane region" description="Helical" evidence="1">
    <location>
        <begin position="12"/>
        <end position="30"/>
    </location>
</feature>
<dbReference type="AlphaFoldDB" id="A0A1A9UYR0"/>
<organism evidence="2 3">
    <name type="scientific">Glossina austeni</name>
    <name type="common">Savannah tsetse fly</name>
    <dbReference type="NCBI Taxonomy" id="7395"/>
    <lineage>
        <taxon>Eukaryota</taxon>
        <taxon>Metazoa</taxon>
        <taxon>Ecdysozoa</taxon>
        <taxon>Arthropoda</taxon>
        <taxon>Hexapoda</taxon>
        <taxon>Insecta</taxon>
        <taxon>Pterygota</taxon>
        <taxon>Neoptera</taxon>
        <taxon>Endopterygota</taxon>
        <taxon>Diptera</taxon>
        <taxon>Brachycera</taxon>
        <taxon>Muscomorpha</taxon>
        <taxon>Hippoboscoidea</taxon>
        <taxon>Glossinidae</taxon>
        <taxon>Glossina</taxon>
    </lineage>
</organism>
<proteinExistence type="predicted"/>
<protein>
    <submittedName>
        <fullName evidence="2">Uncharacterized protein</fullName>
    </submittedName>
</protein>
<evidence type="ECO:0000256" key="1">
    <source>
        <dbReference type="SAM" id="Phobius"/>
    </source>
</evidence>
<reference evidence="2" key="1">
    <citation type="submission" date="2020-05" db="UniProtKB">
        <authorList>
            <consortium name="EnsemblMetazoa"/>
        </authorList>
    </citation>
    <scope>IDENTIFICATION</scope>
    <source>
        <strain evidence="2">TTRI</strain>
    </source>
</reference>